<dbReference type="PANTHER" id="PTHR43292">
    <property type="entry name" value="ACYL-COA DEHYDROGENASE"/>
    <property type="match status" value="1"/>
</dbReference>
<dbReference type="InterPro" id="IPR036250">
    <property type="entry name" value="AcylCo_DH-like_C"/>
</dbReference>
<dbReference type="FunFam" id="2.40.110.10:FF:000011">
    <property type="entry name" value="Acyl-CoA dehydrogenase FadE34"/>
    <property type="match status" value="1"/>
</dbReference>
<evidence type="ECO:0000256" key="3">
    <source>
        <dbReference type="ARBA" id="ARBA00022630"/>
    </source>
</evidence>
<keyword evidence="4 6" id="KW-0274">FAD</keyword>
<dbReference type="Gene3D" id="2.40.110.10">
    <property type="entry name" value="Butyryl-CoA Dehydrogenase, subunit A, domain 2"/>
    <property type="match status" value="1"/>
</dbReference>
<dbReference type="AlphaFoldDB" id="A0A6C0U8H1"/>
<keyword evidence="3 6" id="KW-0285">Flavoprotein</keyword>
<comment type="similarity">
    <text evidence="2 6">Belongs to the acyl-CoA dehydrogenase family.</text>
</comment>
<feature type="domain" description="Acyl-CoA dehydrogenase/oxidase C-terminal" evidence="7">
    <location>
        <begin position="234"/>
        <end position="388"/>
    </location>
</feature>
<evidence type="ECO:0000313" key="11">
    <source>
        <dbReference type="Proteomes" id="UP000477680"/>
    </source>
</evidence>
<dbReference type="Proteomes" id="UP000477680">
    <property type="component" value="Chromosome"/>
</dbReference>
<accession>A0A6C0U8H1</accession>
<dbReference type="InterPro" id="IPR013786">
    <property type="entry name" value="AcylCoA_DH/ox_N"/>
</dbReference>
<keyword evidence="11" id="KW-1185">Reference proteome</keyword>
<evidence type="ECO:0000256" key="4">
    <source>
        <dbReference type="ARBA" id="ARBA00022827"/>
    </source>
</evidence>
<dbReference type="InterPro" id="IPR009100">
    <property type="entry name" value="AcylCoA_DH/oxidase_NM_dom_sf"/>
</dbReference>
<evidence type="ECO:0000256" key="2">
    <source>
        <dbReference type="ARBA" id="ARBA00009347"/>
    </source>
</evidence>
<feature type="domain" description="Acyl-CoA oxidase/dehydrogenase middle" evidence="8">
    <location>
        <begin position="127"/>
        <end position="222"/>
    </location>
</feature>
<dbReference type="InterPro" id="IPR009075">
    <property type="entry name" value="AcylCo_DH/oxidase_C"/>
</dbReference>
<reference evidence="10 11" key="1">
    <citation type="submission" date="2020-02" db="EMBL/GenBank/DDBJ databases">
        <title>Genome sequencing for Kineobactrum sp. M2.</title>
        <authorList>
            <person name="Park S.-J."/>
        </authorList>
    </citation>
    <scope>NUCLEOTIDE SEQUENCE [LARGE SCALE GENOMIC DNA]</scope>
    <source>
        <strain evidence="10 11">M2</strain>
    </source>
</reference>
<dbReference type="InterPro" id="IPR052161">
    <property type="entry name" value="Mycobact_Acyl-CoA_DH"/>
</dbReference>
<dbReference type="GO" id="GO:0005886">
    <property type="term" value="C:plasma membrane"/>
    <property type="evidence" value="ECO:0007669"/>
    <property type="project" value="TreeGrafter"/>
</dbReference>
<evidence type="ECO:0000259" key="9">
    <source>
        <dbReference type="Pfam" id="PF02771"/>
    </source>
</evidence>
<dbReference type="InterPro" id="IPR037069">
    <property type="entry name" value="AcylCoA_DH/ox_N_sf"/>
</dbReference>
<dbReference type="Gene3D" id="1.20.140.10">
    <property type="entry name" value="Butyryl-CoA Dehydrogenase, subunit A, domain 3"/>
    <property type="match status" value="1"/>
</dbReference>
<proteinExistence type="inferred from homology"/>
<dbReference type="GO" id="GO:0050660">
    <property type="term" value="F:flavin adenine dinucleotide binding"/>
    <property type="evidence" value="ECO:0007669"/>
    <property type="project" value="InterPro"/>
</dbReference>
<dbReference type="InterPro" id="IPR006091">
    <property type="entry name" value="Acyl-CoA_Oxase/DH_mid-dom"/>
</dbReference>
<evidence type="ECO:0000259" key="7">
    <source>
        <dbReference type="Pfam" id="PF00441"/>
    </source>
</evidence>
<dbReference type="SUPFAM" id="SSF47203">
    <property type="entry name" value="Acyl-CoA dehydrogenase C-terminal domain-like"/>
    <property type="match status" value="1"/>
</dbReference>
<dbReference type="GO" id="GO:0016627">
    <property type="term" value="F:oxidoreductase activity, acting on the CH-CH group of donors"/>
    <property type="evidence" value="ECO:0007669"/>
    <property type="project" value="InterPro"/>
</dbReference>
<organism evidence="10 11">
    <name type="scientific">Kineobactrum salinum</name>
    <dbReference type="NCBI Taxonomy" id="2708301"/>
    <lineage>
        <taxon>Bacteria</taxon>
        <taxon>Pseudomonadati</taxon>
        <taxon>Pseudomonadota</taxon>
        <taxon>Gammaproteobacteria</taxon>
        <taxon>Cellvibrionales</taxon>
        <taxon>Halieaceae</taxon>
        <taxon>Kineobactrum</taxon>
    </lineage>
</organism>
<sequence length="409" mass="45549">MDFRDNAQEAEFRKNTRDWLAVHGSIFTELKLAKYDREKELEIAKRWQAAKAEAGYACIAWPVEWGGRGGTAMEQTIFSEEEEKLGVRFQYFSIGLGMCLPTVIAFSDKETKSRLVPPAVRGDTIWCQLFSEPAAGSDVAGIRTRAIETEDGSWLLSGQKVWTSYAHQSDYGIVLARTNPDVPKHKGLTMFWLDMKSPGIEVRPIHMASGESDFNEVFFTDVRVKDSQRLGEVNQGWKTALLTLDNERLSFGGAEGPDWEELMSLAATLPSGMGGGSVLKEGGFRDKLADFYVLSEGLKYTRLRSLTTLSRGQTPGPENSVGKLISATQMQRVANEALERLDQYGILADEDFLSDVGAFQRNFYWGAAMRIAGGTDEILRNIIAERVLGLPREHRLDAEVAFKDLPKGI</sequence>
<dbReference type="InterPro" id="IPR046373">
    <property type="entry name" value="Acyl-CoA_Oxase/DH_mid-dom_sf"/>
</dbReference>
<dbReference type="Pfam" id="PF02770">
    <property type="entry name" value="Acyl-CoA_dh_M"/>
    <property type="match status" value="1"/>
</dbReference>
<keyword evidence="5 6" id="KW-0560">Oxidoreductase</keyword>
<evidence type="ECO:0000256" key="5">
    <source>
        <dbReference type="ARBA" id="ARBA00023002"/>
    </source>
</evidence>
<gene>
    <name evidence="10" type="ORF">G3T16_16865</name>
</gene>
<name>A0A6C0U8H1_9GAMM</name>
<dbReference type="RefSeq" id="WP_163496248.1">
    <property type="nucleotide sequence ID" value="NZ_CP048711.1"/>
</dbReference>
<evidence type="ECO:0000259" key="8">
    <source>
        <dbReference type="Pfam" id="PF02770"/>
    </source>
</evidence>
<protein>
    <submittedName>
        <fullName evidence="10">Acyl-CoA dehydrogenase</fullName>
    </submittedName>
</protein>
<dbReference type="SUPFAM" id="SSF56645">
    <property type="entry name" value="Acyl-CoA dehydrogenase NM domain-like"/>
    <property type="match status" value="1"/>
</dbReference>
<evidence type="ECO:0000256" key="1">
    <source>
        <dbReference type="ARBA" id="ARBA00001974"/>
    </source>
</evidence>
<comment type="cofactor">
    <cofactor evidence="1 6">
        <name>FAD</name>
        <dbReference type="ChEBI" id="CHEBI:57692"/>
    </cofactor>
</comment>
<dbReference type="EMBL" id="CP048711">
    <property type="protein sequence ID" value="QIB66815.1"/>
    <property type="molecule type" value="Genomic_DNA"/>
</dbReference>
<dbReference type="Pfam" id="PF00441">
    <property type="entry name" value="Acyl-CoA_dh_1"/>
    <property type="match status" value="1"/>
</dbReference>
<evidence type="ECO:0000256" key="6">
    <source>
        <dbReference type="RuleBase" id="RU362125"/>
    </source>
</evidence>
<evidence type="ECO:0000313" key="10">
    <source>
        <dbReference type="EMBL" id="QIB66815.1"/>
    </source>
</evidence>
<dbReference type="Pfam" id="PF02771">
    <property type="entry name" value="Acyl-CoA_dh_N"/>
    <property type="match status" value="1"/>
</dbReference>
<dbReference type="KEGG" id="kim:G3T16_16865"/>
<dbReference type="PANTHER" id="PTHR43292:SF4">
    <property type="entry name" value="ACYL-COA DEHYDROGENASE FADE34"/>
    <property type="match status" value="1"/>
</dbReference>
<dbReference type="Gene3D" id="1.10.540.10">
    <property type="entry name" value="Acyl-CoA dehydrogenase/oxidase, N-terminal domain"/>
    <property type="match status" value="1"/>
</dbReference>
<feature type="domain" description="Acyl-CoA dehydrogenase/oxidase N-terminal" evidence="9">
    <location>
        <begin position="11"/>
        <end position="123"/>
    </location>
</feature>